<proteinExistence type="predicted"/>
<name>A0A975ZPX6_9RHOB</name>
<reference evidence="2 3" key="1">
    <citation type="submission" date="2016-10" db="EMBL/GenBank/DDBJ databases">
        <authorList>
            <person name="Varghese N."/>
            <person name="Submissions S."/>
        </authorList>
    </citation>
    <scope>NUCLEOTIDE SEQUENCE [LARGE SCALE GENOMIC DNA]</scope>
    <source>
        <strain evidence="2 3">FF3</strain>
    </source>
</reference>
<dbReference type="Proteomes" id="UP000182932">
    <property type="component" value="Unassembled WGS sequence"/>
</dbReference>
<dbReference type="AlphaFoldDB" id="A0A975ZPX6"/>
<organism evidence="2 3">
    <name type="scientific">Marinovum algicola</name>
    <dbReference type="NCBI Taxonomy" id="42444"/>
    <lineage>
        <taxon>Bacteria</taxon>
        <taxon>Pseudomonadati</taxon>
        <taxon>Pseudomonadota</taxon>
        <taxon>Alphaproteobacteria</taxon>
        <taxon>Rhodobacterales</taxon>
        <taxon>Roseobacteraceae</taxon>
        <taxon>Marinovum</taxon>
    </lineage>
</organism>
<dbReference type="GO" id="GO:0003700">
    <property type="term" value="F:DNA-binding transcription factor activity"/>
    <property type="evidence" value="ECO:0007669"/>
    <property type="project" value="InterPro"/>
</dbReference>
<dbReference type="PROSITE" id="PS50995">
    <property type="entry name" value="HTH_MARR_2"/>
    <property type="match status" value="1"/>
</dbReference>
<evidence type="ECO:0000313" key="2">
    <source>
        <dbReference type="EMBL" id="SEJ97819.1"/>
    </source>
</evidence>
<evidence type="ECO:0000313" key="3">
    <source>
        <dbReference type="Proteomes" id="UP000182932"/>
    </source>
</evidence>
<dbReference type="PANTHER" id="PTHR33164">
    <property type="entry name" value="TRANSCRIPTIONAL REGULATOR, MARR FAMILY"/>
    <property type="match status" value="1"/>
</dbReference>
<keyword evidence="3" id="KW-1185">Reference proteome</keyword>
<evidence type="ECO:0000259" key="1">
    <source>
        <dbReference type="PROSITE" id="PS50995"/>
    </source>
</evidence>
<dbReference type="SUPFAM" id="SSF46785">
    <property type="entry name" value="Winged helix' DNA-binding domain"/>
    <property type="match status" value="1"/>
</dbReference>
<dbReference type="Gene3D" id="1.10.10.10">
    <property type="entry name" value="Winged helix-like DNA-binding domain superfamily/Winged helix DNA-binding domain"/>
    <property type="match status" value="1"/>
</dbReference>
<protein>
    <submittedName>
        <fullName evidence="2">Transcriptional regulator, MarR family</fullName>
    </submittedName>
</protein>
<dbReference type="Pfam" id="PF12802">
    <property type="entry name" value="MarR_2"/>
    <property type="match status" value="1"/>
</dbReference>
<feature type="domain" description="HTH marR-type" evidence="1">
    <location>
        <begin position="17"/>
        <end position="149"/>
    </location>
</feature>
<dbReference type="EMBL" id="FNYY01000016">
    <property type="protein sequence ID" value="SEJ97819.1"/>
    <property type="molecule type" value="Genomic_DNA"/>
</dbReference>
<dbReference type="GO" id="GO:0006950">
    <property type="term" value="P:response to stress"/>
    <property type="evidence" value="ECO:0007669"/>
    <property type="project" value="TreeGrafter"/>
</dbReference>
<comment type="caution">
    <text evidence="2">The sequence shown here is derived from an EMBL/GenBank/DDBJ whole genome shotgun (WGS) entry which is preliminary data.</text>
</comment>
<dbReference type="InterPro" id="IPR000835">
    <property type="entry name" value="HTH_MarR-typ"/>
</dbReference>
<dbReference type="SMART" id="SM00347">
    <property type="entry name" value="HTH_MARR"/>
    <property type="match status" value="1"/>
</dbReference>
<sequence>MREETVEDRQLAEYALRQQLGFKLSRTSRLMQQRLEAVLAPQGLTRLTWCVLSSIGLEGISTPSGIADNLGVTRPMLSRLIKAMSRDGLIEITLDPDDGRNRQLTLTAAGRCKLMACKPLVQDNNTHFSRKLTAAQMQALHELVDLLIDGEAPYLDSL</sequence>
<accession>A0A975ZPX6</accession>
<dbReference type="InterPro" id="IPR039422">
    <property type="entry name" value="MarR/SlyA-like"/>
</dbReference>
<dbReference type="InterPro" id="IPR036388">
    <property type="entry name" value="WH-like_DNA-bd_sf"/>
</dbReference>
<dbReference type="RefSeq" id="WP_170850586.1">
    <property type="nucleotide sequence ID" value="NZ_CBDCHI020000005.1"/>
</dbReference>
<dbReference type="GeneID" id="80819953"/>
<dbReference type="InterPro" id="IPR036390">
    <property type="entry name" value="WH_DNA-bd_sf"/>
</dbReference>
<dbReference type="PANTHER" id="PTHR33164:SF43">
    <property type="entry name" value="HTH-TYPE TRANSCRIPTIONAL REPRESSOR YETL"/>
    <property type="match status" value="1"/>
</dbReference>
<gene>
    <name evidence="2" type="ORF">SAMN04487940_11625</name>
</gene>